<gene>
    <name evidence="1" type="ORF">VJ920_01460</name>
</gene>
<evidence type="ECO:0000313" key="1">
    <source>
        <dbReference type="EMBL" id="MEC4293975.1"/>
    </source>
</evidence>
<dbReference type="InterPro" id="IPR014942">
    <property type="entry name" value="AbiEii"/>
</dbReference>
<protein>
    <submittedName>
        <fullName evidence="1">Nucleotidyl transferase AbiEii/AbiGii toxin family protein</fullName>
    </submittedName>
</protein>
<dbReference type="GO" id="GO:0016740">
    <property type="term" value="F:transferase activity"/>
    <property type="evidence" value="ECO:0007669"/>
    <property type="project" value="UniProtKB-KW"/>
</dbReference>
<keyword evidence="1" id="KW-0808">Transferase</keyword>
<reference evidence="1 2" key="1">
    <citation type="submission" date="2024-01" db="EMBL/GenBank/DDBJ databases">
        <title>novel species in genus Adlercreutzia.</title>
        <authorList>
            <person name="Liu X."/>
        </authorList>
    </citation>
    <scope>NUCLEOTIDE SEQUENCE [LARGE SCALE GENOMIC DNA]</scope>
    <source>
        <strain evidence="1 2">R22</strain>
    </source>
</reference>
<dbReference type="Pfam" id="PF08843">
    <property type="entry name" value="AbiEii"/>
    <property type="match status" value="1"/>
</dbReference>
<sequence>MASLARIRDAYIDEGLSYAQAEARTAQDAMLGDSDEQVVAEKLRSLLRIGAASTRYKDVFDIYYLLIIKGVRKEALSRALHALVIDDAAMREASYGQIAARLKSVFGNRRFSNQLMRAKNDWLGVPHEKATSAIVRYFEQEAKNLRG</sequence>
<accession>A0ABU6IWA2</accession>
<dbReference type="EMBL" id="JAYMFH010000001">
    <property type="protein sequence ID" value="MEC4293975.1"/>
    <property type="molecule type" value="Genomic_DNA"/>
</dbReference>
<comment type="caution">
    <text evidence="1">The sequence shown here is derived from an EMBL/GenBank/DDBJ whole genome shotgun (WGS) entry which is preliminary data.</text>
</comment>
<proteinExistence type="predicted"/>
<name>A0ABU6IWA2_9ACTN</name>
<evidence type="ECO:0000313" key="2">
    <source>
        <dbReference type="Proteomes" id="UP001343724"/>
    </source>
</evidence>
<dbReference type="RefSeq" id="WP_326454230.1">
    <property type="nucleotide sequence ID" value="NZ_JAYMFH010000001.1"/>
</dbReference>
<dbReference type="Proteomes" id="UP001343724">
    <property type="component" value="Unassembled WGS sequence"/>
</dbReference>
<organism evidence="1 2">
    <name type="scientific">Adlercreutzia shanghongiae</name>
    <dbReference type="NCBI Taxonomy" id="3111773"/>
    <lineage>
        <taxon>Bacteria</taxon>
        <taxon>Bacillati</taxon>
        <taxon>Actinomycetota</taxon>
        <taxon>Coriobacteriia</taxon>
        <taxon>Eggerthellales</taxon>
        <taxon>Eggerthellaceae</taxon>
        <taxon>Adlercreutzia</taxon>
    </lineage>
</organism>
<keyword evidence="2" id="KW-1185">Reference proteome</keyword>